<proteinExistence type="inferred from homology"/>
<evidence type="ECO:0000259" key="2">
    <source>
        <dbReference type="Pfam" id="PF00582"/>
    </source>
</evidence>
<dbReference type="SUPFAM" id="SSF52402">
    <property type="entry name" value="Adenine nucleotide alpha hydrolases-like"/>
    <property type="match status" value="1"/>
</dbReference>
<dbReference type="OrthoDB" id="105697at2157"/>
<comment type="caution">
    <text evidence="3">The sequence shown here is derived from an EMBL/GenBank/DDBJ whole genome shotgun (WGS) entry which is preliminary data.</text>
</comment>
<protein>
    <submittedName>
        <fullName evidence="3">Universal stress protein UspA</fullName>
    </submittedName>
</protein>
<evidence type="ECO:0000313" key="3">
    <source>
        <dbReference type="EMBL" id="GGL49843.1"/>
    </source>
</evidence>
<dbReference type="RefSeq" id="WP_188975493.1">
    <property type="nucleotide sequence ID" value="NZ_BMPG01000001.1"/>
</dbReference>
<dbReference type="InterPro" id="IPR014729">
    <property type="entry name" value="Rossmann-like_a/b/a_fold"/>
</dbReference>
<reference evidence="3" key="1">
    <citation type="journal article" date="2014" name="Int. J. Syst. Evol. Microbiol.">
        <title>Complete genome sequence of Corynebacterium casei LMG S-19264T (=DSM 44701T), isolated from a smear-ripened cheese.</title>
        <authorList>
            <consortium name="US DOE Joint Genome Institute (JGI-PGF)"/>
            <person name="Walter F."/>
            <person name="Albersmeier A."/>
            <person name="Kalinowski J."/>
            <person name="Ruckert C."/>
        </authorList>
    </citation>
    <scope>NUCLEOTIDE SEQUENCE</scope>
    <source>
        <strain evidence="3">JCM 19596</strain>
    </source>
</reference>
<dbReference type="CDD" id="cd00293">
    <property type="entry name" value="USP-like"/>
    <property type="match status" value="1"/>
</dbReference>
<keyword evidence="4" id="KW-1185">Reference proteome</keyword>
<dbReference type="Pfam" id="PF00582">
    <property type="entry name" value="Usp"/>
    <property type="match status" value="1"/>
</dbReference>
<dbReference type="PRINTS" id="PR01438">
    <property type="entry name" value="UNVRSLSTRESS"/>
</dbReference>
<dbReference type="Proteomes" id="UP000607197">
    <property type="component" value="Unassembled WGS sequence"/>
</dbReference>
<gene>
    <name evidence="3" type="ORF">GCM10009039_04960</name>
</gene>
<dbReference type="InterPro" id="IPR006016">
    <property type="entry name" value="UspA"/>
</dbReference>
<dbReference type="PANTHER" id="PTHR46268">
    <property type="entry name" value="STRESS RESPONSE PROTEIN NHAX"/>
    <property type="match status" value="1"/>
</dbReference>
<feature type="domain" description="UspA" evidence="2">
    <location>
        <begin position="1"/>
        <end position="140"/>
    </location>
</feature>
<dbReference type="InterPro" id="IPR006015">
    <property type="entry name" value="Universal_stress_UspA"/>
</dbReference>
<name>A0A830FG47_9EURY</name>
<dbReference type="AlphaFoldDB" id="A0A830FG47"/>
<comment type="similarity">
    <text evidence="1">Belongs to the universal stress protein A family.</text>
</comment>
<evidence type="ECO:0000313" key="4">
    <source>
        <dbReference type="Proteomes" id="UP000607197"/>
    </source>
</evidence>
<accession>A0A830FG47</accession>
<dbReference type="EMBL" id="BMPG01000001">
    <property type="protein sequence ID" value="GGL49843.1"/>
    <property type="molecule type" value="Genomic_DNA"/>
</dbReference>
<evidence type="ECO:0000256" key="1">
    <source>
        <dbReference type="ARBA" id="ARBA00008791"/>
    </source>
</evidence>
<organism evidence="3 4">
    <name type="scientific">Halocalculus aciditolerans</name>
    <dbReference type="NCBI Taxonomy" id="1383812"/>
    <lineage>
        <taxon>Archaea</taxon>
        <taxon>Methanobacteriati</taxon>
        <taxon>Methanobacteriota</taxon>
        <taxon>Stenosarchaea group</taxon>
        <taxon>Halobacteria</taxon>
        <taxon>Halobacteriales</taxon>
        <taxon>Halobacteriaceae</taxon>
        <taxon>Halocalculus</taxon>
    </lineage>
</organism>
<dbReference type="PANTHER" id="PTHR46268:SF6">
    <property type="entry name" value="UNIVERSAL STRESS PROTEIN UP12"/>
    <property type="match status" value="1"/>
</dbReference>
<dbReference type="Gene3D" id="3.40.50.620">
    <property type="entry name" value="HUPs"/>
    <property type="match status" value="1"/>
</dbReference>
<reference evidence="3" key="2">
    <citation type="submission" date="2020-09" db="EMBL/GenBank/DDBJ databases">
        <authorList>
            <person name="Sun Q."/>
            <person name="Ohkuma M."/>
        </authorList>
    </citation>
    <scope>NUCLEOTIDE SEQUENCE</scope>
    <source>
        <strain evidence="3">JCM 19596</strain>
    </source>
</reference>
<sequence length="162" mass="17010">MYSDVLLPTDGSLGMASAIRHAVHQADGHDATLHALYVVDVRAYAILPEPTRTQVHDLLVEAGEEALEFVESVGEDAGVEVVTAVREGVPADAILDYIEEAGIDLVAMGTHGETGDGVRVVGSVAEAVVGNATVPVLTVRVNDADAATFDDDLPVHSSRYIH</sequence>